<dbReference type="InterPro" id="IPR002496">
    <property type="entry name" value="PRib_AMP_CycHydrolase_dom"/>
</dbReference>
<dbReference type="GO" id="GO:0000287">
    <property type="term" value="F:magnesium ion binding"/>
    <property type="evidence" value="ECO:0007669"/>
    <property type="project" value="UniProtKB-UniRule"/>
</dbReference>
<keyword evidence="7 11" id="KW-0963">Cytoplasm</keyword>
<evidence type="ECO:0000256" key="7">
    <source>
        <dbReference type="ARBA" id="ARBA00022490"/>
    </source>
</evidence>
<dbReference type="EMBL" id="JACADJ010000001">
    <property type="protein sequence ID" value="NWH03507.1"/>
    <property type="molecule type" value="Genomic_DNA"/>
</dbReference>
<evidence type="ECO:0000256" key="2">
    <source>
        <dbReference type="ARBA" id="ARBA00001460"/>
    </source>
</evidence>
<comment type="similarity">
    <text evidence="6">In the N-terminal section; belongs to the PRA-CH family.</text>
</comment>
<feature type="binding site" evidence="11">
    <location>
        <position position="99"/>
    </location>
    <ligand>
        <name>Mg(2+)</name>
        <dbReference type="ChEBI" id="CHEBI:18420"/>
    </ligand>
</feature>
<comment type="caution">
    <text evidence="13">The sequence shown here is derived from an EMBL/GenBank/DDBJ whole genome shotgun (WGS) entry which is preliminary data.</text>
</comment>
<dbReference type="Pfam" id="PF01502">
    <property type="entry name" value="PRA-CH"/>
    <property type="match status" value="1"/>
</dbReference>
<evidence type="ECO:0000256" key="10">
    <source>
        <dbReference type="ARBA" id="ARBA00023102"/>
    </source>
</evidence>
<proteinExistence type="inferred from homology"/>
<evidence type="ECO:0000256" key="1">
    <source>
        <dbReference type="ARBA" id="ARBA00000024"/>
    </source>
</evidence>
<evidence type="ECO:0000256" key="9">
    <source>
        <dbReference type="ARBA" id="ARBA00022801"/>
    </source>
</evidence>
<dbReference type="InterPro" id="IPR038019">
    <property type="entry name" value="PRib_AMP_CycHydrolase_sf"/>
</dbReference>
<dbReference type="GO" id="GO:0004635">
    <property type="term" value="F:phosphoribosyl-AMP cyclohydrolase activity"/>
    <property type="evidence" value="ECO:0007669"/>
    <property type="project" value="UniProtKB-UniRule"/>
</dbReference>
<dbReference type="NCBIfam" id="NF000768">
    <property type="entry name" value="PRK00051.1"/>
    <property type="match status" value="1"/>
</dbReference>
<comment type="function">
    <text evidence="11">Catalyzes the hydrolysis of the adenine ring of phosphoribosyl-AMP.</text>
</comment>
<evidence type="ECO:0000256" key="4">
    <source>
        <dbReference type="ARBA" id="ARBA00005204"/>
    </source>
</evidence>
<dbReference type="GO" id="GO:0008270">
    <property type="term" value="F:zinc ion binding"/>
    <property type="evidence" value="ECO:0007669"/>
    <property type="project" value="UniProtKB-UniRule"/>
</dbReference>
<organism evidence="13 14">
    <name type="scientific">Desulfobacter latus</name>
    <dbReference type="NCBI Taxonomy" id="2292"/>
    <lineage>
        <taxon>Bacteria</taxon>
        <taxon>Pseudomonadati</taxon>
        <taxon>Thermodesulfobacteriota</taxon>
        <taxon>Desulfobacteria</taxon>
        <taxon>Desulfobacterales</taxon>
        <taxon>Desulfobacteraceae</taxon>
        <taxon>Desulfobacter</taxon>
    </lineage>
</organism>
<dbReference type="GO" id="GO:0004636">
    <property type="term" value="F:phosphoribosyl-ATP diphosphatase activity"/>
    <property type="evidence" value="ECO:0007669"/>
    <property type="project" value="UniProtKB-EC"/>
</dbReference>
<comment type="cofactor">
    <cofactor evidence="11">
        <name>Mg(2+)</name>
        <dbReference type="ChEBI" id="CHEBI:18420"/>
    </cofactor>
    <text evidence="11">Binds 1 Mg(2+) ion per subunit.</text>
</comment>
<comment type="pathway">
    <text evidence="4">Amino-acid biosynthesis; L-histidine biosynthesis; L-histidine from 5-phospho-alpha-D-ribose 1-diphosphate: step 2/9.</text>
</comment>
<evidence type="ECO:0000256" key="11">
    <source>
        <dbReference type="HAMAP-Rule" id="MF_01021"/>
    </source>
</evidence>
<keyword evidence="11" id="KW-0862">Zinc</keyword>
<keyword evidence="11" id="KW-0479">Metal-binding</keyword>
<keyword evidence="14" id="KW-1185">Reference proteome</keyword>
<feature type="binding site" evidence="11">
    <location>
        <position position="124"/>
    </location>
    <ligand>
        <name>Zn(2+)</name>
        <dbReference type="ChEBI" id="CHEBI:29105"/>
        <note>ligand shared between dimeric partners</note>
    </ligand>
</feature>
<dbReference type="EC" id="3.5.4.19" evidence="11"/>
<evidence type="ECO:0000259" key="12">
    <source>
        <dbReference type="Pfam" id="PF01502"/>
    </source>
</evidence>
<accession>A0A850T5G3</accession>
<sequence length="149" mass="16809">MPRLRAAFGAFNLSINSYYKEDKKVMPELDFDKTGGLIPAIAQDADTGEVLMLAYMNKASFEETLACGNAVYYSRSRKKLWKKGETSGHVQNVREIRVDCDNDTVLLKVTQIGGAACHKGYKSCFHKVVENGEFKTVEQRVFDPEKVYK</sequence>
<keyword evidence="11" id="KW-0460">Magnesium</keyword>
<dbReference type="GO" id="GO:0000105">
    <property type="term" value="P:L-histidine biosynthetic process"/>
    <property type="evidence" value="ECO:0007669"/>
    <property type="project" value="UniProtKB-UniRule"/>
</dbReference>
<protein>
    <recommendedName>
        <fullName evidence="11">Phosphoribosyl-AMP cyclohydrolase</fullName>
        <shortName evidence="11">PRA-CH</shortName>
        <ecNumber evidence="11">3.5.4.19</ecNumber>
    </recommendedName>
</protein>
<dbReference type="SUPFAM" id="SSF141734">
    <property type="entry name" value="HisI-like"/>
    <property type="match status" value="1"/>
</dbReference>
<comment type="subunit">
    <text evidence="11">Homodimer.</text>
</comment>
<dbReference type="Gene3D" id="3.10.20.810">
    <property type="entry name" value="Phosphoribosyl-AMP cyclohydrolase"/>
    <property type="match status" value="1"/>
</dbReference>
<evidence type="ECO:0000256" key="5">
    <source>
        <dbReference type="ARBA" id="ARBA00007731"/>
    </source>
</evidence>
<comment type="pathway">
    <text evidence="3 11">Amino-acid biosynthesis; L-histidine biosynthesis; L-histidine from 5-phospho-alpha-D-ribose 1-diphosphate: step 3/9.</text>
</comment>
<comment type="cofactor">
    <cofactor evidence="11">
        <name>Zn(2+)</name>
        <dbReference type="ChEBI" id="CHEBI:29105"/>
    </cofactor>
    <text evidence="11">Binds 1 zinc ion per subunit.</text>
</comment>
<evidence type="ECO:0000256" key="8">
    <source>
        <dbReference type="ARBA" id="ARBA00022605"/>
    </source>
</evidence>
<dbReference type="GO" id="GO:0005737">
    <property type="term" value="C:cytoplasm"/>
    <property type="evidence" value="ECO:0007669"/>
    <property type="project" value="UniProtKB-SubCell"/>
</dbReference>
<evidence type="ECO:0000256" key="6">
    <source>
        <dbReference type="ARBA" id="ARBA00008299"/>
    </source>
</evidence>
<feature type="binding site" evidence="11">
    <location>
        <position position="100"/>
    </location>
    <ligand>
        <name>Zn(2+)</name>
        <dbReference type="ChEBI" id="CHEBI:29105"/>
        <note>ligand shared between dimeric partners</note>
    </ligand>
</feature>
<keyword evidence="8 11" id="KW-0028">Amino-acid biosynthesis</keyword>
<comment type="catalytic activity">
    <reaction evidence="2">
        <text>1-(5-phospho-beta-D-ribosyl)-ATP + H2O = 1-(5-phospho-beta-D-ribosyl)-5'-AMP + diphosphate + H(+)</text>
        <dbReference type="Rhea" id="RHEA:22828"/>
        <dbReference type="ChEBI" id="CHEBI:15377"/>
        <dbReference type="ChEBI" id="CHEBI:15378"/>
        <dbReference type="ChEBI" id="CHEBI:33019"/>
        <dbReference type="ChEBI" id="CHEBI:59457"/>
        <dbReference type="ChEBI" id="CHEBI:73183"/>
        <dbReference type="EC" id="3.6.1.31"/>
    </reaction>
</comment>
<feature type="binding site" evidence="11">
    <location>
        <position position="117"/>
    </location>
    <ligand>
        <name>Zn(2+)</name>
        <dbReference type="ChEBI" id="CHEBI:29105"/>
        <note>ligand shared between dimeric partners</note>
    </ligand>
</feature>
<evidence type="ECO:0000313" key="14">
    <source>
        <dbReference type="Proteomes" id="UP000553343"/>
    </source>
</evidence>
<dbReference type="PANTHER" id="PTHR42945:SF1">
    <property type="entry name" value="HISTIDINE BIOSYNTHESIS BIFUNCTIONAL PROTEIN HIS7"/>
    <property type="match status" value="1"/>
</dbReference>
<reference evidence="13 14" key="1">
    <citation type="submission" date="2020-06" db="EMBL/GenBank/DDBJ databases">
        <title>High-quality draft genome of sulfate reducer Desulfobacter latus type strain AcrS2 isolated from marine sediment.</title>
        <authorList>
            <person name="Hoppe M."/>
            <person name="Larsen C.K."/>
            <person name="Marshall I.P.G."/>
            <person name="Schramm A."/>
            <person name="Marietou A.G."/>
        </authorList>
    </citation>
    <scope>NUCLEOTIDE SEQUENCE [LARGE SCALE GENOMIC DNA]</scope>
    <source>
        <strain evidence="13 14">AcRS2</strain>
    </source>
</reference>
<dbReference type="InterPro" id="IPR026660">
    <property type="entry name" value="PRA-CH"/>
</dbReference>
<feature type="binding site" evidence="11">
    <location>
        <position position="103"/>
    </location>
    <ligand>
        <name>Mg(2+)</name>
        <dbReference type="ChEBI" id="CHEBI:18420"/>
    </ligand>
</feature>
<evidence type="ECO:0000256" key="3">
    <source>
        <dbReference type="ARBA" id="ARBA00005169"/>
    </source>
</evidence>
<comment type="subcellular location">
    <subcellularLocation>
        <location evidence="11">Cytoplasm</location>
    </subcellularLocation>
</comment>
<dbReference type="HAMAP" id="MF_01021">
    <property type="entry name" value="HisI"/>
    <property type="match status" value="1"/>
</dbReference>
<dbReference type="Proteomes" id="UP000553343">
    <property type="component" value="Unassembled WGS sequence"/>
</dbReference>
<dbReference type="FunFam" id="3.10.20.810:FF:000001">
    <property type="entry name" value="Histidine biosynthesis bifunctional protein HisIE"/>
    <property type="match status" value="1"/>
</dbReference>
<dbReference type="UniPathway" id="UPA00031">
    <property type="reaction ID" value="UER00008"/>
</dbReference>
<comment type="similarity">
    <text evidence="5">In the C-terminal section; belongs to the PRA-PH family.</text>
</comment>
<feature type="binding site" evidence="11">
    <location>
        <position position="101"/>
    </location>
    <ligand>
        <name>Mg(2+)</name>
        <dbReference type="ChEBI" id="CHEBI:18420"/>
    </ligand>
</feature>
<comment type="catalytic activity">
    <reaction evidence="1 11">
        <text>1-(5-phospho-beta-D-ribosyl)-5'-AMP + H2O = 1-(5-phospho-beta-D-ribosyl)-5-[(5-phospho-beta-D-ribosylamino)methylideneamino]imidazole-4-carboxamide</text>
        <dbReference type="Rhea" id="RHEA:20049"/>
        <dbReference type="ChEBI" id="CHEBI:15377"/>
        <dbReference type="ChEBI" id="CHEBI:58435"/>
        <dbReference type="ChEBI" id="CHEBI:59457"/>
        <dbReference type="EC" id="3.5.4.19"/>
    </reaction>
</comment>
<gene>
    <name evidence="11 13" type="primary">hisI</name>
    <name evidence="13" type="ORF">HXW94_00600</name>
</gene>
<feature type="domain" description="Phosphoribosyl-AMP cyclohydrolase" evidence="12">
    <location>
        <begin position="52"/>
        <end position="126"/>
    </location>
</feature>
<name>A0A850T5G3_9BACT</name>
<keyword evidence="9 11" id="KW-0378">Hydrolase</keyword>
<dbReference type="AlphaFoldDB" id="A0A850T5G3"/>
<evidence type="ECO:0000313" key="13">
    <source>
        <dbReference type="EMBL" id="NWH03507.1"/>
    </source>
</evidence>
<comment type="similarity">
    <text evidence="11">Belongs to the PRA-CH family.</text>
</comment>
<dbReference type="PANTHER" id="PTHR42945">
    <property type="entry name" value="HISTIDINE BIOSYNTHESIS BIFUNCTIONAL PROTEIN"/>
    <property type="match status" value="1"/>
</dbReference>
<keyword evidence="10 11" id="KW-0368">Histidine biosynthesis</keyword>